<evidence type="ECO:0000259" key="9">
    <source>
        <dbReference type="PROSITE" id="PS50109"/>
    </source>
</evidence>
<evidence type="ECO:0000256" key="1">
    <source>
        <dbReference type="ARBA" id="ARBA00000085"/>
    </source>
</evidence>
<keyword evidence="12" id="KW-1185">Reference proteome</keyword>
<evidence type="ECO:0000256" key="7">
    <source>
        <dbReference type="ARBA" id="ARBA00022840"/>
    </source>
</evidence>
<keyword evidence="6 11" id="KW-0418">Kinase</keyword>
<evidence type="ECO:0000313" key="12">
    <source>
        <dbReference type="Proteomes" id="UP000286268"/>
    </source>
</evidence>
<feature type="domain" description="Histidine kinase" evidence="9">
    <location>
        <begin position="262"/>
        <end position="481"/>
    </location>
</feature>
<dbReference type="Proteomes" id="UP000286268">
    <property type="component" value="Chromosome"/>
</dbReference>
<dbReference type="CDD" id="cd00082">
    <property type="entry name" value="HisKA"/>
    <property type="match status" value="1"/>
</dbReference>
<dbReference type="PROSITE" id="PS50109">
    <property type="entry name" value="HIS_KIN"/>
    <property type="match status" value="1"/>
</dbReference>
<evidence type="ECO:0000313" key="11">
    <source>
        <dbReference type="EMBL" id="QAA35139.1"/>
    </source>
</evidence>
<dbReference type="RefSeq" id="WP_128215830.1">
    <property type="nucleotide sequence ID" value="NZ_CP025746.1"/>
</dbReference>
<dbReference type="InterPro" id="IPR004358">
    <property type="entry name" value="Sig_transdc_His_kin-like_C"/>
</dbReference>
<sequence>MLSEQLSHSIEYGAYFTTINSMVVNANNEFFYLSGYSRDETVGKSVSELYRMIRLDIDSLELNENRSYYIFDSKLDPIEVDILIENNNYSNEITYFLIRKETQSLGEKLPVFERLYLDNRFGVAVFAMPDRILLKANQTYLDFFDKPFNSRETTYGKKVNEFVTGWDISPSKEFWDQVTKTKQSLYIDEYSFPHFERGITYWDGSLIPIVYNKQLKYVVEITNDITDKVTYRNLIEQQSKIIKEEKQKAEKALKMQEEFFSFISHEFKTPLTVAMSATQFLELTCKDSLSDIGRKYLRKIHQSSLQQLRLVNNLLDITRADTGYLKFHNRNVDIVTVTKAIVDSIALLAKEKKIDVKFSSSISKLTMAIDDEKYERIILNLLSNAIKFTDVKGNIYVKLSKRKGKFCIRVIDEGVGIPKDKQNIIFERFGQVNNSLTRSSEGTGIGLCLVKLLVNSLGGSIELNSQVGKGSVFTILLPITIADDVEESNNDLMNDRLARAVNIEFSNVYLNYQ</sequence>
<dbReference type="AlphaFoldDB" id="A0A3R5UJ76"/>
<dbReference type="InterPro" id="IPR036097">
    <property type="entry name" value="HisK_dim/P_sf"/>
</dbReference>
<dbReference type="SUPFAM" id="SSF55785">
    <property type="entry name" value="PYP-like sensor domain (PAS domain)"/>
    <property type="match status" value="1"/>
</dbReference>
<dbReference type="PANTHER" id="PTHR43711">
    <property type="entry name" value="TWO-COMPONENT HISTIDINE KINASE"/>
    <property type="match status" value="1"/>
</dbReference>
<dbReference type="PROSITE" id="PS50112">
    <property type="entry name" value="PAS"/>
    <property type="match status" value="1"/>
</dbReference>
<evidence type="ECO:0000256" key="2">
    <source>
        <dbReference type="ARBA" id="ARBA00012438"/>
    </source>
</evidence>
<gene>
    <name evidence="11" type="ORF">C1I91_27785</name>
</gene>
<dbReference type="SUPFAM" id="SSF55874">
    <property type="entry name" value="ATPase domain of HSP90 chaperone/DNA topoisomerase II/histidine kinase"/>
    <property type="match status" value="1"/>
</dbReference>
<dbReference type="Pfam" id="PF02518">
    <property type="entry name" value="HATPase_c"/>
    <property type="match status" value="1"/>
</dbReference>
<proteinExistence type="predicted"/>
<protein>
    <recommendedName>
        <fullName evidence="2">histidine kinase</fullName>
        <ecNumber evidence="2">2.7.13.3</ecNumber>
    </recommendedName>
</protein>
<organism evidence="11 12">
    <name type="scientific">Clostridium manihotivorum</name>
    <dbReference type="NCBI Taxonomy" id="2320868"/>
    <lineage>
        <taxon>Bacteria</taxon>
        <taxon>Bacillati</taxon>
        <taxon>Bacillota</taxon>
        <taxon>Clostridia</taxon>
        <taxon>Eubacteriales</taxon>
        <taxon>Clostridiaceae</taxon>
        <taxon>Clostridium</taxon>
    </lineage>
</organism>
<dbReference type="EMBL" id="CP025746">
    <property type="protein sequence ID" value="QAA35139.1"/>
    <property type="molecule type" value="Genomic_DNA"/>
</dbReference>
<dbReference type="KEGG" id="cmah:C1I91_27785"/>
<dbReference type="FunFam" id="3.30.565.10:FF:000037">
    <property type="entry name" value="Hybrid sensor histidine kinase/response regulator"/>
    <property type="match status" value="1"/>
</dbReference>
<evidence type="ECO:0000256" key="3">
    <source>
        <dbReference type="ARBA" id="ARBA00022553"/>
    </source>
</evidence>
<keyword evidence="4" id="KW-0808">Transferase</keyword>
<dbReference type="OrthoDB" id="9813394at2"/>
<dbReference type="EC" id="2.7.13.3" evidence="2"/>
<evidence type="ECO:0000259" key="10">
    <source>
        <dbReference type="PROSITE" id="PS50112"/>
    </source>
</evidence>
<dbReference type="SUPFAM" id="SSF47384">
    <property type="entry name" value="Homodimeric domain of signal transducing histidine kinase"/>
    <property type="match status" value="1"/>
</dbReference>
<dbReference type="InterPro" id="IPR050736">
    <property type="entry name" value="Sensor_HK_Regulatory"/>
</dbReference>
<dbReference type="Gene3D" id="3.30.450.20">
    <property type="entry name" value="PAS domain"/>
    <property type="match status" value="1"/>
</dbReference>
<dbReference type="PRINTS" id="PR00344">
    <property type="entry name" value="BCTRLSENSOR"/>
</dbReference>
<name>A0A3R5UJ76_9CLOT</name>
<dbReference type="GO" id="GO:0005524">
    <property type="term" value="F:ATP binding"/>
    <property type="evidence" value="ECO:0007669"/>
    <property type="project" value="UniProtKB-KW"/>
</dbReference>
<dbReference type="Gene3D" id="3.30.565.10">
    <property type="entry name" value="Histidine kinase-like ATPase, C-terminal domain"/>
    <property type="match status" value="1"/>
</dbReference>
<dbReference type="InterPro" id="IPR036890">
    <property type="entry name" value="HATPase_C_sf"/>
</dbReference>
<evidence type="ECO:0000256" key="5">
    <source>
        <dbReference type="ARBA" id="ARBA00022741"/>
    </source>
</evidence>
<comment type="catalytic activity">
    <reaction evidence="1">
        <text>ATP + protein L-histidine = ADP + protein N-phospho-L-histidine.</text>
        <dbReference type="EC" id="2.7.13.3"/>
    </reaction>
</comment>
<dbReference type="InterPro" id="IPR003594">
    <property type="entry name" value="HATPase_dom"/>
</dbReference>
<dbReference type="InterPro" id="IPR003661">
    <property type="entry name" value="HisK_dim/P_dom"/>
</dbReference>
<evidence type="ECO:0000256" key="4">
    <source>
        <dbReference type="ARBA" id="ARBA00022679"/>
    </source>
</evidence>
<reference evidence="11 12" key="1">
    <citation type="submission" date="2018-01" db="EMBL/GenBank/DDBJ databases">
        <title>Genome Sequencing and Assembly of Anaerobacter polyendosporus strain CT4.</title>
        <authorList>
            <person name="Tachaapaikoon C."/>
            <person name="Sutheeworapong S."/>
            <person name="Jenjaroenpun P."/>
            <person name="Wongsurawat T."/>
            <person name="Nookeaw I."/>
            <person name="Cheawchanlertfa P."/>
            <person name="Kosugi A."/>
            <person name="Cheevadhanarak S."/>
            <person name="Ratanakhanokchai K."/>
        </authorList>
    </citation>
    <scope>NUCLEOTIDE SEQUENCE [LARGE SCALE GENOMIC DNA]</scope>
    <source>
        <strain evidence="11 12">CT4</strain>
    </source>
</reference>
<dbReference type="InterPro" id="IPR000014">
    <property type="entry name" value="PAS"/>
</dbReference>
<keyword evidence="8" id="KW-0902">Two-component regulatory system</keyword>
<evidence type="ECO:0000256" key="6">
    <source>
        <dbReference type="ARBA" id="ARBA00022777"/>
    </source>
</evidence>
<dbReference type="Gene3D" id="1.10.287.130">
    <property type="match status" value="1"/>
</dbReference>
<dbReference type="Pfam" id="PF00512">
    <property type="entry name" value="HisKA"/>
    <property type="match status" value="1"/>
</dbReference>
<keyword evidence="5" id="KW-0547">Nucleotide-binding</keyword>
<dbReference type="SMART" id="SM00387">
    <property type="entry name" value="HATPase_c"/>
    <property type="match status" value="1"/>
</dbReference>
<keyword evidence="3" id="KW-0597">Phosphoprotein</keyword>
<dbReference type="InterPro" id="IPR035965">
    <property type="entry name" value="PAS-like_dom_sf"/>
</dbReference>
<evidence type="ECO:0000256" key="8">
    <source>
        <dbReference type="ARBA" id="ARBA00023012"/>
    </source>
</evidence>
<dbReference type="InterPro" id="IPR005467">
    <property type="entry name" value="His_kinase_dom"/>
</dbReference>
<keyword evidence="7" id="KW-0067">ATP-binding</keyword>
<dbReference type="PANTHER" id="PTHR43711:SF26">
    <property type="entry name" value="SENSOR HISTIDINE KINASE RCSC"/>
    <property type="match status" value="1"/>
</dbReference>
<dbReference type="GO" id="GO:0000155">
    <property type="term" value="F:phosphorelay sensor kinase activity"/>
    <property type="evidence" value="ECO:0007669"/>
    <property type="project" value="InterPro"/>
</dbReference>
<dbReference type="SMART" id="SM00388">
    <property type="entry name" value="HisKA"/>
    <property type="match status" value="1"/>
</dbReference>
<feature type="domain" description="PAS" evidence="10">
    <location>
        <begin position="1"/>
        <end position="53"/>
    </location>
</feature>
<dbReference type="Pfam" id="PF13426">
    <property type="entry name" value="PAS_9"/>
    <property type="match status" value="1"/>
</dbReference>
<accession>A0A3R5UJ76</accession>